<dbReference type="Proteomes" id="UP000076394">
    <property type="component" value="Chromosome"/>
</dbReference>
<dbReference type="PANTHER" id="PTHR11669:SF8">
    <property type="entry name" value="DNA POLYMERASE III SUBUNIT DELTA"/>
    <property type="match status" value="1"/>
</dbReference>
<dbReference type="OrthoDB" id="9810148at2"/>
<dbReference type="InterPro" id="IPR050238">
    <property type="entry name" value="DNA_Rep/Repair_Clamp_Loader"/>
</dbReference>
<dbReference type="SUPFAM" id="SSF52540">
    <property type="entry name" value="P-loop containing nucleoside triphosphate hydrolases"/>
    <property type="match status" value="1"/>
</dbReference>
<dbReference type="RefSeq" id="WP_011928902.1">
    <property type="nucleotide sequence ID" value="NZ_AP024514.1"/>
</dbReference>
<evidence type="ECO:0000313" key="2">
    <source>
        <dbReference type="Proteomes" id="UP000076394"/>
    </source>
</evidence>
<gene>
    <name evidence="1" type="ORF">Dm11a5_0476</name>
</gene>
<dbReference type="GO" id="GO:0006261">
    <property type="term" value="P:DNA-templated DNA replication"/>
    <property type="evidence" value="ECO:0007669"/>
    <property type="project" value="TreeGrafter"/>
</dbReference>
<sequence length="343" mass="38438">MWRIIGQDKVVSFLSNSLSQDKLSHAYVFHGPSGVGKKRMALTFAQALNCQASPPPCQECSVCGRILSRNHPDIIHLELLSAEDASDGKAKAEIGVKQIEDIQHAASLPPFEGKYKVFIIHQAEKLSLESSNRLLKTLEETGSQNIFILLTADKSLLLPTVISRCQILELRYVEINLIREALLKQGLDAEKAELLSHLSHGRVGWAMEVASSPEILEERKANIEKIIWILGQDEEERFDYASDLSNLFGQNRTAAEAILDMWLDVFRDMLLLKADANQNMTNIDYKDILYMASDKLGLTDIRIAIDNILKTEDRLRANANPRLCLEVLMLSLPFVKEGTVKNG</sequence>
<protein>
    <submittedName>
        <fullName evidence="1">DNA polymerase III subunit delta</fullName>
    </submittedName>
</protein>
<evidence type="ECO:0000313" key="1">
    <source>
        <dbReference type="EMBL" id="AMU86302.1"/>
    </source>
</evidence>
<dbReference type="PATRIC" id="fig|61435.13.peg.507"/>
<dbReference type="Pfam" id="PF13177">
    <property type="entry name" value="DNA_pol3_delta2"/>
    <property type="match status" value="1"/>
</dbReference>
<dbReference type="EMBL" id="CP011127">
    <property type="protein sequence ID" value="AMU86302.1"/>
    <property type="molecule type" value="Genomic_DNA"/>
</dbReference>
<proteinExistence type="predicted"/>
<organism evidence="1 2">
    <name type="scientific">Dehalococcoides mccartyi</name>
    <dbReference type="NCBI Taxonomy" id="61435"/>
    <lineage>
        <taxon>Bacteria</taxon>
        <taxon>Bacillati</taxon>
        <taxon>Chloroflexota</taxon>
        <taxon>Dehalococcoidia</taxon>
        <taxon>Dehalococcoidales</taxon>
        <taxon>Dehalococcoidaceae</taxon>
        <taxon>Dehalococcoides</taxon>
    </lineage>
</organism>
<dbReference type="InterPro" id="IPR027417">
    <property type="entry name" value="P-loop_NTPase"/>
</dbReference>
<dbReference type="PANTHER" id="PTHR11669">
    <property type="entry name" value="REPLICATION FACTOR C / DNA POLYMERASE III GAMMA-TAU SUBUNIT"/>
    <property type="match status" value="1"/>
</dbReference>
<dbReference type="Gene3D" id="3.40.50.300">
    <property type="entry name" value="P-loop containing nucleotide triphosphate hydrolases"/>
    <property type="match status" value="1"/>
</dbReference>
<name>A0A142V961_9CHLR</name>
<reference evidence="1 2" key="1">
    <citation type="submission" date="2015-03" db="EMBL/GenBank/DDBJ databases">
        <title>Genomic characterization of Dehalococcoides mccartyi strain 11a5, an unusal plasmid-containing chloroethene dechlorinator.</title>
        <authorList>
            <person name="Zhao S."/>
            <person name="Ding C."/>
            <person name="He J."/>
        </authorList>
    </citation>
    <scope>NUCLEOTIDE SEQUENCE [LARGE SCALE GENOMIC DNA]</scope>
    <source>
        <strain evidence="1 2">11a5</strain>
    </source>
</reference>
<dbReference type="AlphaFoldDB" id="A0A142V961"/>
<accession>A0A142V961</accession>